<feature type="transmembrane region" description="Helical" evidence="1">
    <location>
        <begin position="211"/>
        <end position="232"/>
    </location>
</feature>
<proteinExistence type="predicted"/>
<dbReference type="Proteomes" id="UP001159042">
    <property type="component" value="Unassembled WGS sequence"/>
</dbReference>
<keyword evidence="3" id="KW-1185">Reference proteome</keyword>
<sequence length="242" mass="28433">NIFFLFSDTDYASLPILFHMDNFDDCMLLKRRALYCYLSYELQPLHSNGNQSKTWINLKKLRGNPYNYRHDILRHNICVPKTCPNATKVKDNKDLLSNSLTNCYNEKVKHLGLTGTITKIDCETDEPKYPMDYWDSITAKIFKIYVIFVIITSLSEKLLRDRMSGFSNEVVKPIYIRLIEAFSIPRNWNRLKTINTNPDIERLKCIQGVRFYNMILVILTHTIYISFISLPISNTKRIEKSK</sequence>
<evidence type="ECO:0000313" key="2">
    <source>
        <dbReference type="EMBL" id="KAJ8911704.1"/>
    </source>
</evidence>
<dbReference type="PANTHER" id="PTHR11161">
    <property type="entry name" value="O-ACYLTRANSFERASE"/>
    <property type="match status" value="1"/>
</dbReference>
<evidence type="ECO:0000313" key="3">
    <source>
        <dbReference type="Proteomes" id="UP001159042"/>
    </source>
</evidence>
<accession>A0AAV8VC67</accession>
<dbReference type="AlphaFoldDB" id="A0AAV8VC67"/>
<gene>
    <name evidence="2" type="ORF">NQ315_013166</name>
</gene>
<dbReference type="EMBL" id="JANEYG010000166">
    <property type="protein sequence ID" value="KAJ8911704.1"/>
    <property type="molecule type" value="Genomic_DNA"/>
</dbReference>
<name>A0AAV8VC67_9CUCU</name>
<protein>
    <submittedName>
        <fullName evidence="2">Uncharacterized protein</fullName>
    </submittedName>
</protein>
<dbReference type="InterPro" id="IPR052728">
    <property type="entry name" value="O2_lipid_transport_reg"/>
</dbReference>
<evidence type="ECO:0000256" key="1">
    <source>
        <dbReference type="SAM" id="Phobius"/>
    </source>
</evidence>
<keyword evidence="1" id="KW-0812">Transmembrane</keyword>
<keyword evidence="1" id="KW-1133">Transmembrane helix</keyword>
<organism evidence="2 3">
    <name type="scientific">Exocentrus adspersus</name>
    <dbReference type="NCBI Taxonomy" id="1586481"/>
    <lineage>
        <taxon>Eukaryota</taxon>
        <taxon>Metazoa</taxon>
        <taxon>Ecdysozoa</taxon>
        <taxon>Arthropoda</taxon>
        <taxon>Hexapoda</taxon>
        <taxon>Insecta</taxon>
        <taxon>Pterygota</taxon>
        <taxon>Neoptera</taxon>
        <taxon>Endopterygota</taxon>
        <taxon>Coleoptera</taxon>
        <taxon>Polyphaga</taxon>
        <taxon>Cucujiformia</taxon>
        <taxon>Chrysomeloidea</taxon>
        <taxon>Cerambycidae</taxon>
        <taxon>Lamiinae</taxon>
        <taxon>Acanthocinini</taxon>
        <taxon>Exocentrus</taxon>
    </lineage>
</organism>
<feature type="non-terminal residue" evidence="2">
    <location>
        <position position="1"/>
    </location>
</feature>
<reference evidence="2 3" key="1">
    <citation type="journal article" date="2023" name="Insect Mol. Biol.">
        <title>Genome sequencing provides insights into the evolution of gene families encoding plant cell wall-degrading enzymes in longhorned beetles.</title>
        <authorList>
            <person name="Shin N.R."/>
            <person name="Okamura Y."/>
            <person name="Kirsch R."/>
            <person name="Pauchet Y."/>
        </authorList>
    </citation>
    <scope>NUCLEOTIDE SEQUENCE [LARGE SCALE GENOMIC DNA]</scope>
    <source>
        <strain evidence="2">EAD_L_NR</strain>
    </source>
</reference>
<dbReference type="PANTHER" id="PTHR11161:SF0">
    <property type="entry name" value="O-ACYLTRANSFERASE LIKE PROTEIN"/>
    <property type="match status" value="1"/>
</dbReference>
<keyword evidence="1" id="KW-0472">Membrane</keyword>
<comment type="caution">
    <text evidence="2">The sequence shown here is derived from an EMBL/GenBank/DDBJ whole genome shotgun (WGS) entry which is preliminary data.</text>
</comment>